<keyword evidence="11" id="KW-1185">Reference proteome</keyword>
<evidence type="ECO:0000256" key="3">
    <source>
        <dbReference type="ARBA" id="ARBA00013085"/>
    </source>
</evidence>
<dbReference type="GO" id="GO:0004401">
    <property type="term" value="F:histidinol-phosphatase activity"/>
    <property type="evidence" value="ECO:0007669"/>
    <property type="project" value="UniProtKB-UniRule"/>
</dbReference>
<dbReference type="InterPro" id="IPR016195">
    <property type="entry name" value="Pol/histidinol_Pase-like"/>
</dbReference>
<sequence>MHLSNYHSHCSFCDGRSMPEEFVKFALAKSFRAYGISSHGPLPFETFWNMSAFDMPEYLVEISRLKDKYQGHLEIYTGMEIDYLDTTYNPSIPYFQNLPLDYRIGSVHFLPIATELCEANMVCIDGPFSEFKKAVDTYFEGDIRKMVKRYYESSIRMVELGGIDIVGHLDKIYMNGQRCKDFSFTAPWYRNMVNEYLEVIAGKGLIVEINTKNLLKKQQTFPRQEYLSRMRELQIPVMVNSDCHTPDLVNDGRQEAFDVLKQAGYKSTCELIAGSWQSIPF</sequence>
<keyword evidence="6 8" id="KW-0368">Histidine biosynthesis</keyword>
<evidence type="ECO:0000256" key="2">
    <source>
        <dbReference type="ARBA" id="ARBA00009152"/>
    </source>
</evidence>
<comment type="pathway">
    <text evidence="1 8">Amino-acid biosynthesis; L-histidine biosynthesis; L-histidine from 5-phospho-alpha-D-ribose 1-diphosphate: step 8/9.</text>
</comment>
<evidence type="ECO:0000256" key="6">
    <source>
        <dbReference type="ARBA" id="ARBA00023102"/>
    </source>
</evidence>
<reference evidence="11" key="1">
    <citation type="submission" date="2017-02" db="EMBL/GenBank/DDBJ databases">
        <authorList>
            <person name="Varghese N."/>
            <person name="Submissions S."/>
        </authorList>
    </citation>
    <scope>NUCLEOTIDE SEQUENCE [LARGE SCALE GENOMIC DNA]</scope>
    <source>
        <strain evidence="11">DSM 24967</strain>
    </source>
</reference>
<dbReference type="SUPFAM" id="SSF89550">
    <property type="entry name" value="PHP domain-like"/>
    <property type="match status" value="1"/>
</dbReference>
<accession>A0A1T5BZ57</accession>
<proteinExistence type="inferred from homology"/>
<feature type="domain" description="PHP" evidence="9">
    <location>
        <begin position="6"/>
        <end position="211"/>
    </location>
</feature>
<dbReference type="UniPathway" id="UPA00031">
    <property type="reaction ID" value="UER00013"/>
</dbReference>
<evidence type="ECO:0000256" key="7">
    <source>
        <dbReference type="ARBA" id="ARBA00049158"/>
    </source>
</evidence>
<keyword evidence="5 8" id="KW-0378">Hydrolase</keyword>
<dbReference type="Proteomes" id="UP000190852">
    <property type="component" value="Unassembled WGS sequence"/>
</dbReference>
<dbReference type="InterPro" id="IPR004013">
    <property type="entry name" value="PHP_dom"/>
</dbReference>
<dbReference type="Pfam" id="PF02811">
    <property type="entry name" value="PHP"/>
    <property type="match status" value="1"/>
</dbReference>
<evidence type="ECO:0000259" key="9">
    <source>
        <dbReference type="Pfam" id="PF02811"/>
    </source>
</evidence>
<comment type="catalytic activity">
    <reaction evidence="7 8">
        <text>L-histidinol phosphate + H2O = L-histidinol + phosphate</text>
        <dbReference type="Rhea" id="RHEA:14465"/>
        <dbReference type="ChEBI" id="CHEBI:15377"/>
        <dbReference type="ChEBI" id="CHEBI:43474"/>
        <dbReference type="ChEBI" id="CHEBI:57699"/>
        <dbReference type="ChEBI" id="CHEBI:57980"/>
        <dbReference type="EC" id="3.1.3.15"/>
    </reaction>
</comment>
<dbReference type="RefSeq" id="WP_079683158.1">
    <property type="nucleotide sequence ID" value="NZ_FUYQ01000009.1"/>
</dbReference>
<dbReference type="CDD" id="cd12110">
    <property type="entry name" value="PHP_HisPPase_Hisj_like"/>
    <property type="match status" value="1"/>
</dbReference>
<dbReference type="InterPro" id="IPR010140">
    <property type="entry name" value="Histidinol_P_phosphatase_HisJ"/>
</dbReference>
<dbReference type="PANTHER" id="PTHR21039">
    <property type="entry name" value="HISTIDINOL PHOSPHATASE-RELATED"/>
    <property type="match status" value="1"/>
</dbReference>
<evidence type="ECO:0000313" key="11">
    <source>
        <dbReference type="Proteomes" id="UP000190852"/>
    </source>
</evidence>
<dbReference type="Gene3D" id="3.20.20.140">
    <property type="entry name" value="Metal-dependent hydrolases"/>
    <property type="match status" value="1"/>
</dbReference>
<protein>
    <recommendedName>
        <fullName evidence="3 8">Histidinol-phosphatase</fullName>
        <shortName evidence="8">HolPase</shortName>
        <ecNumber evidence="3 8">3.1.3.15</ecNumber>
    </recommendedName>
</protein>
<dbReference type="GO" id="GO:0000105">
    <property type="term" value="P:L-histidine biosynthetic process"/>
    <property type="evidence" value="ECO:0007669"/>
    <property type="project" value="UniProtKB-UniRule"/>
</dbReference>
<gene>
    <name evidence="10" type="ORF">SAMN05660349_01594</name>
</gene>
<evidence type="ECO:0000256" key="1">
    <source>
        <dbReference type="ARBA" id="ARBA00004970"/>
    </source>
</evidence>
<organism evidence="10 11">
    <name type="scientific">Parabacteroides chartae</name>
    <dbReference type="NCBI Taxonomy" id="1037355"/>
    <lineage>
        <taxon>Bacteria</taxon>
        <taxon>Pseudomonadati</taxon>
        <taxon>Bacteroidota</taxon>
        <taxon>Bacteroidia</taxon>
        <taxon>Bacteroidales</taxon>
        <taxon>Tannerellaceae</taxon>
        <taxon>Parabacteroides</taxon>
    </lineage>
</organism>
<dbReference type="EMBL" id="FUYQ01000009">
    <property type="protein sequence ID" value="SKB52415.1"/>
    <property type="molecule type" value="Genomic_DNA"/>
</dbReference>
<evidence type="ECO:0000313" key="10">
    <source>
        <dbReference type="EMBL" id="SKB52415.1"/>
    </source>
</evidence>
<keyword evidence="4 8" id="KW-0028">Amino-acid biosynthesis</keyword>
<comment type="similarity">
    <text evidence="2 8">Belongs to the PHP hydrolase family. HisK subfamily.</text>
</comment>
<dbReference type="GO" id="GO:0005737">
    <property type="term" value="C:cytoplasm"/>
    <property type="evidence" value="ECO:0007669"/>
    <property type="project" value="TreeGrafter"/>
</dbReference>
<evidence type="ECO:0000256" key="8">
    <source>
        <dbReference type="RuleBase" id="RU366003"/>
    </source>
</evidence>
<evidence type="ECO:0000256" key="4">
    <source>
        <dbReference type="ARBA" id="ARBA00022605"/>
    </source>
</evidence>
<dbReference type="NCBIfam" id="TIGR01856">
    <property type="entry name" value="hisJ_fam"/>
    <property type="match status" value="1"/>
</dbReference>
<dbReference type="AlphaFoldDB" id="A0A1T5BZ57"/>
<name>A0A1T5BZ57_9BACT</name>
<dbReference type="EC" id="3.1.3.15" evidence="3 8"/>
<evidence type="ECO:0000256" key="5">
    <source>
        <dbReference type="ARBA" id="ARBA00022801"/>
    </source>
</evidence>
<dbReference type="PANTHER" id="PTHR21039:SF0">
    <property type="entry name" value="HISTIDINOL-PHOSPHATASE"/>
    <property type="match status" value="1"/>
</dbReference>